<dbReference type="EMBL" id="QGMJ01000183">
    <property type="protein sequence ID" value="TVY40341.1"/>
    <property type="molecule type" value="Genomic_DNA"/>
</dbReference>
<accession>A0A8H8RTB2</accession>
<dbReference type="PROSITE" id="PS50048">
    <property type="entry name" value="ZN2_CY6_FUNGAL_2"/>
    <property type="match status" value="1"/>
</dbReference>
<dbReference type="InterPro" id="IPR001138">
    <property type="entry name" value="Zn2Cys6_DnaBD"/>
</dbReference>
<dbReference type="CDD" id="cd00067">
    <property type="entry name" value="GAL4"/>
    <property type="match status" value="1"/>
</dbReference>
<dbReference type="Pfam" id="PF00172">
    <property type="entry name" value="Zn_clus"/>
    <property type="match status" value="1"/>
</dbReference>
<dbReference type="Pfam" id="PF04082">
    <property type="entry name" value="Fungal_trans"/>
    <property type="match status" value="1"/>
</dbReference>
<keyword evidence="6" id="KW-1185">Reference proteome</keyword>
<dbReference type="InterPro" id="IPR036864">
    <property type="entry name" value="Zn2-C6_fun-type_DNA-bd_sf"/>
</dbReference>
<dbReference type="AlphaFoldDB" id="A0A8H8RTB2"/>
<evidence type="ECO:0000313" key="6">
    <source>
        <dbReference type="Proteomes" id="UP000462212"/>
    </source>
</evidence>
<dbReference type="InterPro" id="IPR050987">
    <property type="entry name" value="AtrR-like"/>
</dbReference>
<evidence type="ECO:0000256" key="3">
    <source>
        <dbReference type="SAM" id="MobiDB-lite"/>
    </source>
</evidence>
<dbReference type="GO" id="GO:0008270">
    <property type="term" value="F:zinc ion binding"/>
    <property type="evidence" value="ECO:0007669"/>
    <property type="project" value="InterPro"/>
</dbReference>
<dbReference type="SUPFAM" id="SSF57701">
    <property type="entry name" value="Zn2/Cys6 DNA-binding domain"/>
    <property type="match status" value="1"/>
</dbReference>
<dbReference type="CDD" id="cd12148">
    <property type="entry name" value="fungal_TF_MHR"/>
    <property type="match status" value="1"/>
</dbReference>
<dbReference type="PROSITE" id="PS00463">
    <property type="entry name" value="ZN2_CY6_FUNGAL_1"/>
    <property type="match status" value="1"/>
</dbReference>
<dbReference type="InterPro" id="IPR007219">
    <property type="entry name" value="XnlR_reg_dom"/>
</dbReference>
<keyword evidence="1" id="KW-0479">Metal-binding</keyword>
<feature type="domain" description="Zn(2)-C6 fungal-type" evidence="4">
    <location>
        <begin position="26"/>
        <end position="56"/>
    </location>
</feature>
<sequence>MMTVMLGEDHEGLKQTKANRTKRSVACNYCRLKKVRCNGEQPTCANCLDRGEKCVYLALKRRGRKESHGSGEFVLNRIARMEAMLQEANVVPPLLQNFGETDQHVVPVEGLDMMANSSQDLHMHHMPLSPTHTEQSRQSLQWAPTDHTNLAKVSQRRGSNISERGDAYSNYSNSSQSAALANINEQTYQEQIENFLSDGARTVNANPSIGSNNSVIDPALKTAVDRGINSIASPENSDWEYHGPGSFLSICSKPGIDWVGEKTGSSDFIAIAKIFSRDVTRQLKLDCKISLDRTPEPDRATAWRYTNAYFENTLESAFDIVVRSSFEARLNTHFANDNESGQDEDAAWYALRNTVYAFGCRAELGKTSYSSTFAEAQITGWKYFQNAMSRHMELIYCRTGLMAVQALVTMALYVEGAGCPALEYMLCSVAWRLAQSKGLHRQAGTAWGMGAQEIQQRNWIFWILYSYEKHIAHRSGRASAIDDDDISCHIPTTVPAGSSNNTEFCTYVIKHAQLSSQIGKRFSTVQAYRQTPESIAKTACELDQKLRGWRDLLPPSMCPGTAINSSEMPPNLDTVHVIYLHYAFFGSLIGIHSTVTYPWSDVFGRDENLTFRNQVDISTQIVADASRNIILATKYINDIHASTPLWLVFYYPVLGLINLFVHVVKHPTAPSAPSDITLMEVVAGHFARLEFASSGELTFSFARELSRLARLAVKKAQQKLDSGSSKDADIVNTESNHRIFDQPQNLMKSPENGMSGRGLLSQSSNNQNADSFAYLDNMTWGEFDVENWSALLPSFLPDEMMDLNGMPGNCDMSFLPT</sequence>
<dbReference type="GO" id="GO:0006351">
    <property type="term" value="P:DNA-templated transcription"/>
    <property type="evidence" value="ECO:0007669"/>
    <property type="project" value="InterPro"/>
</dbReference>
<evidence type="ECO:0000313" key="5">
    <source>
        <dbReference type="EMBL" id="TVY40341.1"/>
    </source>
</evidence>
<protein>
    <submittedName>
        <fullName evidence="5">Putative transcriptional regulatory protein</fullName>
    </submittedName>
</protein>
<feature type="compositionally biased region" description="Polar residues" evidence="3">
    <location>
        <begin position="130"/>
        <end position="142"/>
    </location>
</feature>
<keyword evidence="2" id="KW-0539">Nucleus</keyword>
<evidence type="ECO:0000256" key="1">
    <source>
        <dbReference type="ARBA" id="ARBA00022723"/>
    </source>
</evidence>
<name>A0A8H8RTB2_9HELO</name>
<dbReference type="Proteomes" id="UP000462212">
    <property type="component" value="Unassembled WGS sequence"/>
</dbReference>
<dbReference type="SMART" id="SM00066">
    <property type="entry name" value="GAL4"/>
    <property type="match status" value="1"/>
</dbReference>
<comment type="caution">
    <text evidence="5">The sequence shown here is derived from an EMBL/GenBank/DDBJ whole genome shotgun (WGS) entry which is preliminary data.</text>
</comment>
<feature type="region of interest" description="Disordered" evidence="3">
    <location>
        <begin position="123"/>
        <end position="142"/>
    </location>
</feature>
<evidence type="ECO:0000256" key="2">
    <source>
        <dbReference type="ARBA" id="ARBA00023242"/>
    </source>
</evidence>
<dbReference type="PANTHER" id="PTHR46910">
    <property type="entry name" value="TRANSCRIPTION FACTOR PDR1"/>
    <property type="match status" value="1"/>
</dbReference>
<dbReference type="GO" id="GO:0000981">
    <property type="term" value="F:DNA-binding transcription factor activity, RNA polymerase II-specific"/>
    <property type="evidence" value="ECO:0007669"/>
    <property type="project" value="InterPro"/>
</dbReference>
<dbReference type="OrthoDB" id="39175at2759"/>
<dbReference type="GO" id="GO:0003677">
    <property type="term" value="F:DNA binding"/>
    <property type="evidence" value="ECO:0007669"/>
    <property type="project" value="InterPro"/>
</dbReference>
<dbReference type="Gene3D" id="4.10.240.10">
    <property type="entry name" value="Zn(2)-C6 fungal-type DNA-binding domain"/>
    <property type="match status" value="1"/>
</dbReference>
<gene>
    <name evidence="5" type="ORF">LSUB1_G005127</name>
</gene>
<organism evidence="5 6">
    <name type="scientific">Lachnellula subtilissima</name>
    <dbReference type="NCBI Taxonomy" id="602034"/>
    <lineage>
        <taxon>Eukaryota</taxon>
        <taxon>Fungi</taxon>
        <taxon>Dikarya</taxon>
        <taxon>Ascomycota</taxon>
        <taxon>Pezizomycotina</taxon>
        <taxon>Leotiomycetes</taxon>
        <taxon>Helotiales</taxon>
        <taxon>Lachnaceae</taxon>
        <taxon>Lachnellula</taxon>
    </lineage>
</organism>
<proteinExistence type="predicted"/>
<evidence type="ECO:0000259" key="4">
    <source>
        <dbReference type="PROSITE" id="PS50048"/>
    </source>
</evidence>
<dbReference type="PANTHER" id="PTHR46910:SF25">
    <property type="entry name" value="ABC-TRANSPORTER-REGULATING TRANSCRIPTION FACTOR"/>
    <property type="match status" value="1"/>
</dbReference>
<reference evidence="5 6" key="1">
    <citation type="submission" date="2018-05" db="EMBL/GenBank/DDBJ databases">
        <title>Genome sequencing and assembly of the regulated plant pathogen Lachnellula willkommii and related sister species for the development of diagnostic species identification markers.</title>
        <authorList>
            <person name="Giroux E."/>
            <person name="Bilodeau G."/>
        </authorList>
    </citation>
    <scope>NUCLEOTIDE SEQUENCE [LARGE SCALE GENOMIC DNA]</scope>
    <source>
        <strain evidence="5 6">CBS 197.66</strain>
    </source>
</reference>
<dbReference type="SMART" id="SM00906">
    <property type="entry name" value="Fungal_trans"/>
    <property type="match status" value="1"/>
</dbReference>